<reference evidence="12" key="2">
    <citation type="submission" date="2016-06" db="EMBL/GenBank/DDBJ databases">
        <title>The genome of a short-lived fish provides insights into sex chromosome evolution and the genetic control of aging.</title>
        <authorList>
            <person name="Reichwald K."/>
            <person name="Felder M."/>
            <person name="Petzold A."/>
            <person name="Koch P."/>
            <person name="Groth M."/>
            <person name="Platzer M."/>
        </authorList>
    </citation>
    <scope>NUCLEOTIDE SEQUENCE</scope>
    <source>
        <tissue evidence="12">Brain</tissue>
    </source>
</reference>
<dbReference type="InterPro" id="IPR017907">
    <property type="entry name" value="Znf_RING_CS"/>
</dbReference>
<dbReference type="PANTHER" id="PTHR25465">
    <property type="entry name" value="B-BOX DOMAIN CONTAINING"/>
    <property type="match status" value="1"/>
</dbReference>
<feature type="domain" description="B30.2/SPRY" evidence="11">
    <location>
        <begin position="556"/>
        <end position="750"/>
    </location>
</feature>
<keyword evidence="4" id="KW-0862">Zinc</keyword>
<dbReference type="InterPro" id="IPR051051">
    <property type="entry name" value="E3_ubiq-ligase_TRIM/RNF"/>
</dbReference>
<evidence type="ECO:0000256" key="2">
    <source>
        <dbReference type="ARBA" id="ARBA00022723"/>
    </source>
</evidence>
<evidence type="ECO:0000256" key="1">
    <source>
        <dbReference type="ARBA" id="ARBA00022588"/>
    </source>
</evidence>
<feature type="compositionally biased region" description="Polar residues" evidence="8">
    <location>
        <begin position="259"/>
        <end position="271"/>
    </location>
</feature>
<feature type="compositionally biased region" description="Polar residues" evidence="8">
    <location>
        <begin position="279"/>
        <end position="288"/>
    </location>
</feature>
<sequence length="750" mass="82677">MGAALDTPARCPLCNDTTGDPVTLKCNHRFCQRCIGDLWSVAPNGPYHCPEWRCKTVYQTLPFDKSLIQTRVPGKWAAPPTAAGTSANDNQSALDSELRRPSLTSRLLGKRKASAPVSEQHVTKKATPSHPFTDTGTSTSSLSDKPGQSTPVLTSEVAASPASTQSEHGDGTFISKSSDSKVPPNDELGDFPVTQNQHKSDDSDSSSEVDLCDAPHPPASKKETGVTGSRVSPKKPILPASSNSNPGVSDPGRKPDPPQQDSKSPLSSTKSPAAASGPLSRTSIFLRPQNKTNSPVPCHYCPKAACEPAVKTCLVCGASMCKEHLRPHLDSPVFQNHSLVPPVEDISLWRCQEHQEINRIYCRQCSVCVCTVCTVIGYHRDHVFISIREAETELRTNLKDEIKHLQEAEQKVKNRLAELTGKKETFRVDLTEAQDRVKQQYGAIREALEQEEQSALQCVTKEENRVLGGLEKKLGVLQRSLESIQSGLHTLENLADARGDTRIQDQAFIMEYSRTSELTNEVGNCVELFEAPKVEEVDHARLNCLQRWTERRLDKVVLAMPGKDGDLYRLLYGTIPVLDADTAHPKLQLSDDNRSVAYADSQQAYVEHEGRFSSFPQVLASSALKGGRWYWEVRVCVDDGRWKVGVCEGQIERKGQKDSSRLGFNSYSWCLACDKKKVEALHSKESVPVKADGLQRVGVFLDFEEGSLSFFNVTPGGSLALLYSYQHRFSEPLYPALSVSKTQLTICDLF</sequence>
<evidence type="ECO:0000259" key="11">
    <source>
        <dbReference type="PROSITE" id="PS50188"/>
    </source>
</evidence>
<evidence type="ECO:0000259" key="9">
    <source>
        <dbReference type="PROSITE" id="PS50089"/>
    </source>
</evidence>
<dbReference type="Pfam" id="PF00622">
    <property type="entry name" value="SPRY"/>
    <property type="match status" value="1"/>
</dbReference>
<accession>A0A1A8ARC5</accession>
<feature type="region of interest" description="Disordered" evidence="8">
    <location>
        <begin position="75"/>
        <end position="288"/>
    </location>
</feature>
<evidence type="ECO:0000256" key="6">
    <source>
        <dbReference type="PROSITE-ProRule" id="PRU00024"/>
    </source>
</evidence>
<dbReference type="AlphaFoldDB" id="A0A1A8ARC5"/>
<dbReference type="SUPFAM" id="SSF49899">
    <property type="entry name" value="Concanavalin A-like lectins/glucanases"/>
    <property type="match status" value="1"/>
</dbReference>
<dbReference type="OMA" id="RWYWEVN"/>
<gene>
    <name evidence="12" type="primary">TRIM14</name>
</gene>
<keyword evidence="5" id="KW-0391">Immunity</keyword>
<dbReference type="GO" id="GO:0008270">
    <property type="term" value="F:zinc ion binding"/>
    <property type="evidence" value="ECO:0007669"/>
    <property type="project" value="UniProtKB-KW"/>
</dbReference>
<dbReference type="EMBL" id="HAEJ01015407">
    <property type="protein sequence ID" value="SBS55864.1"/>
    <property type="molecule type" value="Transcribed_RNA"/>
</dbReference>
<proteinExistence type="predicted"/>
<dbReference type="GO" id="GO:0005737">
    <property type="term" value="C:cytoplasm"/>
    <property type="evidence" value="ECO:0007669"/>
    <property type="project" value="UniProtKB-ARBA"/>
</dbReference>
<dbReference type="InterPro" id="IPR043136">
    <property type="entry name" value="B30.2/SPRY_sf"/>
</dbReference>
<dbReference type="SMART" id="SM00589">
    <property type="entry name" value="PRY"/>
    <property type="match status" value="1"/>
</dbReference>
<dbReference type="Gene3D" id="4.10.830.40">
    <property type="match status" value="1"/>
</dbReference>
<dbReference type="PROSITE" id="PS50188">
    <property type="entry name" value="B302_SPRY"/>
    <property type="match status" value="1"/>
</dbReference>
<dbReference type="PROSITE" id="PS00518">
    <property type="entry name" value="ZF_RING_1"/>
    <property type="match status" value="1"/>
</dbReference>
<dbReference type="Gene3D" id="3.30.160.60">
    <property type="entry name" value="Classic Zinc Finger"/>
    <property type="match status" value="1"/>
</dbReference>
<dbReference type="GeneID" id="107388610"/>
<feature type="domain" description="B box-type" evidence="10">
    <location>
        <begin position="351"/>
        <end position="387"/>
    </location>
</feature>
<evidence type="ECO:0000256" key="7">
    <source>
        <dbReference type="SAM" id="Coils"/>
    </source>
</evidence>
<feature type="compositionally biased region" description="Low complexity" evidence="8">
    <location>
        <begin position="133"/>
        <end position="144"/>
    </location>
</feature>
<dbReference type="SUPFAM" id="SSF57850">
    <property type="entry name" value="RING/U-box"/>
    <property type="match status" value="1"/>
</dbReference>
<evidence type="ECO:0000256" key="5">
    <source>
        <dbReference type="ARBA" id="ARBA00022859"/>
    </source>
</evidence>
<dbReference type="CDD" id="cd19756">
    <property type="entry name" value="Bbox2"/>
    <property type="match status" value="1"/>
</dbReference>
<dbReference type="Gene3D" id="2.60.120.920">
    <property type="match status" value="1"/>
</dbReference>
<keyword evidence="1" id="KW-0399">Innate immunity</keyword>
<dbReference type="InterPro" id="IPR013083">
    <property type="entry name" value="Znf_RING/FYVE/PHD"/>
</dbReference>
<feature type="compositionally biased region" description="Polar residues" evidence="8">
    <location>
        <begin position="83"/>
        <end position="94"/>
    </location>
</feature>
<dbReference type="InterPro" id="IPR003879">
    <property type="entry name" value="Butyrophylin_SPRY"/>
</dbReference>
<dbReference type="SUPFAM" id="SSF57845">
    <property type="entry name" value="B-box zinc-binding domain"/>
    <property type="match status" value="1"/>
</dbReference>
<organism evidence="12">
    <name type="scientific">Nothobranchius furzeri</name>
    <name type="common">Turquoise killifish</name>
    <dbReference type="NCBI Taxonomy" id="105023"/>
    <lineage>
        <taxon>Eukaryota</taxon>
        <taxon>Metazoa</taxon>
        <taxon>Chordata</taxon>
        <taxon>Craniata</taxon>
        <taxon>Vertebrata</taxon>
        <taxon>Euteleostomi</taxon>
        <taxon>Actinopterygii</taxon>
        <taxon>Neopterygii</taxon>
        <taxon>Teleostei</taxon>
        <taxon>Neoteleostei</taxon>
        <taxon>Acanthomorphata</taxon>
        <taxon>Ovalentaria</taxon>
        <taxon>Atherinomorphae</taxon>
        <taxon>Cyprinodontiformes</taxon>
        <taxon>Nothobranchiidae</taxon>
        <taxon>Nothobranchius</taxon>
    </lineage>
</organism>
<keyword evidence="3 6" id="KW-0863">Zinc-finger</keyword>
<dbReference type="Pfam" id="PF00643">
    <property type="entry name" value="zf-B_box"/>
    <property type="match status" value="1"/>
</dbReference>
<dbReference type="EMBL" id="HADY01018305">
    <property type="protein sequence ID" value="SBP56790.1"/>
    <property type="molecule type" value="Transcribed_RNA"/>
</dbReference>
<keyword evidence="2" id="KW-0479">Metal-binding</keyword>
<dbReference type="InterPro" id="IPR003877">
    <property type="entry name" value="SPRY_dom"/>
</dbReference>
<dbReference type="KEGG" id="nfu:107388610"/>
<dbReference type="PROSITE" id="PS50089">
    <property type="entry name" value="ZF_RING_2"/>
    <property type="match status" value="1"/>
</dbReference>
<evidence type="ECO:0000259" key="10">
    <source>
        <dbReference type="PROSITE" id="PS50119"/>
    </source>
</evidence>
<dbReference type="Pfam" id="PF13765">
    <property type="entry name" value="PRY"/>
    <property type="match status" value="1"/>
</dbReference>
<dbReference type="Pfam" id="PF15227">
    <property type="entry name" value="zf-C3HC4_4"/>
    <property type="match status" value="1"/>
</dbReference>
<dbReference type="GO" id="GO:0045087">
    <property type="term" value="P:innate immune response"/>
    <property type="evidence" value="ECO:0007669"/>
    <property type="project" value="UniProtKB-KW"/>
</dbReference>
<evidence type="ECO:0000256" key="8">
    <source>
        <dbReference type="SAM" id="MobiDB-lite"/>
    </source>
</evidence>
<dbReference type="OrthoDB" id="6105938at2759"/>
<evidence type="ECO:0000256" key="4">
    <source>
        <dbReference type="ARBA" id="ARBA00022833"/>
    </source>
</evidence>
<dbReference type="PROSITE" id="PS50119">
    <property type="entry name" value="ZF_BBOX"/>
    <property type="match status" value="1"/>
</dbReference>
<dbReference type="Gene3D" id="3.30.40.10">
    <property type="entry name" value="Zinc/RING finger domain, C3HC4 (zinc finger)"/>
    <property type="match status" value="1"/>
</dbReference>
<dbReference type="SMART" id="SM00449">
    <property type="entry name" value="SPRY"/>
    <property type="match status" value="1"/>
</dbReference>
<keyword evidence="7" id="KW-0175">Coiled coil</keyword>
<dbReference type="PRINTS" id="PR01407">
    <property type="entry name" value="BUTYPHLNCDUF"/>
</dbReference>
<reference evidence="12" key="1">
    <citation type="submission" date="2016-05" db="EMBL/GenBank/DDBJ databases">
        <authorList>
            <person name="Lavstsen T."/>
            <person name="Jespersen J.S."/>
        </authorList>
    </citation>
    <scope>NUCLEOTIDE SEQUENCE</scope>
    <source>
        <tissue evidence="12">Brain</tissue>
    </source>
</reference>
<feature type="domain" description="RING-type" evidence="9">
    <location>
        <begin position="11"/>
        <end position="53"/>
    </location>
</feature>
<dbReference type="InterPro" id="IPR000315">
    <property type="entry name" value="Znf_B-box"/>
</dbReference>
<dbReference type="InterPro" id="IPR001870">
    <property type="entry name" value="B30.2/SPRY"/>
</dbReference>
<name>A0A1A8ARC5_NOTFU</name>
<evidence type="ECO:0000313" key="12">
    <source>
        <dbReference type="EMBL" id="SBP56790.1"/>
    </source>
</evidence>
<protein>
    <submittedName>
        <fullName evidence="12">Tripartite motif containing 14</fullName>
    </submittedName>
</protein>
<evidence type="ECO:0000256" key="3">
    <source>
        <dbReference type="ARBA" id="ARBA00022771"/>
    </source>
</evidence>
<feature type="coiled-coil region" evidence="7">
    <location>
        <begin position="388"/>
        <end position="450"/>
    </location>
</feature>
<dbReference type="PANTHER" id="PTHR25465:SF35">
    <property type="entry name" value="E3 UBIQUITIN_ISG15 LIGASE TRIM25-RELATED"/>
    <property type="match status" value="1"/>
</dbReference>
<dbReference type="InterPro" id="IPR001841">
    <property type="entry name" value="Znf_RING"/>
</dbReference>
<dbReference type="SMART" id="SM00336">
    <property type="entry name" value="BBOX"/>
    <property type="match status" value="2"/>
</dbReference>
<dbReference type="SMART" id="SM00184">
    <property type="entry name" value="RING"/>
    <property type="match status" value="1"/>
</dbReference>
<dbReference type="InterPro" id="IPR006574">
    <property type="entry name" value="PRY"/>
</dbReference>
<dbReference type="InterPro" id="IPR013320">
    <property type="entry name" value="ConA-like_dom_sf"/>
</dbReference>